<feature type="domain" description="SLH" evidence="3">
    <location>
        <begin position="25"/>
        <end position="88"/>
    </location>
</feature>
<dbReference type="Pfam" id="PF00395">
    <property type="entry name" value="SLH"/>
    <property type="match status" value="2"/>
</dbReference>
<dbReference type="PROSITE" id="PS51272">
    <property type="entry name" value="SLH"/>
    <property type="match status" value="2"/>
</dbReference>
<evidence type="ECO:0000259" key="3">
    <source>
        <dbReference type="PROSITE" id="PS51272"/>
    </source>
</evidence>
<keyword evidence="1 2" id="KW-0732">Signal</keyword>
<comment type="caution">
    <text evidence="4">The sequence shown here is derived from an EMBL/GenBank/DDBJ whole genome shotgun (WGS) entry which is preliminary data.</text>
</comment>
<dbReference type="PANTHER" id="PTHR43308:SF5">
    <property type="entry name" value="S-LAYER PROTEIN _ PEPTIDOGLYCAN ENDO-BETA-N-ACETYLGLUCOSAMINIDASE"/>
    <property type="match status" value="1"/>
</dbReference>
<evidence type="ECO:0000313" key="5">
    <source>
        <dbReference type="Proteomes" id="UP000272238"/>
    </source>
</evidence>
<evidence type="ECO:0000256" key="2">
    <source>
        <dbReference type="SAM" id="SignalP"/>
    </source>
</evidence>
<dbReference type="Gene3D" id="2.60.40.1220">
    <property type="match status" value="6"/>
</dbReference>
<dbReference type="OrthoDB" id="2440872at2"/>
<evidence type="ECO:0000313" key="4">
    <source>
        <dbReference type="EMBL" id="RKQ13889.1"/>
    </source>
</evidence>
<protein>
    <recommendedName>
        <fullName evidence="3">SLH domain-containing protein</fullName>
    </recommendedName>
</protein>
<name>A0A494YUS0_9BACL</name>
<evidence type="ECO:0000256" key="1">
    <source>
        <dbReference type="ARBA" id="ARBA00022729"/>
    </source>
</evidence>
<keyword evidence="5" id="KW-1185">Reference proteome</keyword>
<reference evidence="4 5" key="1">
    <citation type="journal article" date="2016" name="Antonie Van Leeuwenhoek">
        <title>Lysinibacillus endophyticus sp. nov., an indole-3-acetic acid producing endophytic bacterium isolated from corn root (Zea mays cv. Xinken-5).</title>
        <authorList>
            <person name="Yu J."/>
            <person name="Guan X."/>
            <person name="Liu C."/>
            <person name="Xiang W."/>
            <person name="Yu Z."/>
            <person name="Liu X."/>
            <person name="Wang G."/>
        </authorList>
    </citation>
    <scope>NUCLEOTIDE SEQUENCE [LARGE SCALE GENOMIC DNA]</scope>
    <source>
        <strain evidence="4 5">DSM 100506</strain>
    </source>
</reference>
<feature type="signal peptide" evidence="2">
    <location>
        <begin position="1"/>
        <end position="27"/>
    </location>
</feature>
<feature type="domain" description="SLH" evidence="3">
    <location>
        <begin position="91"/>
        <end position="156"/>
    </location>
</feature>
<accession>A0A494YUS0</accession>
<dbReference type="InterPro" id="IPR001119">
    <property type="entry name" value="SLH_dom"/>
</dbReference>
<dbReference type="AlphaFoldDB" id="A0A494YUS0"/>
<gene>
    <name evidence="4" type="ORF">D8M03_15090</name>
</gene>
<dbReference type="RefSeq" id="WP_121215651.1">
    <property type="nucleotide sequence ID" value="NZ_RBZN01000053.1"/>
</dbReference>
<dbReference type="InterPro" id="IPR014755">
    <property type="entry name" value="Cu-Rt/internalin_Ig-like"/>
</dbReference>
<proteinExistence type="predicted"/>
<dbReference type="Proteomes" id="UP000272238">
    <property type="component" value="Unassembled WGS sequence"/>
</dbReference>
<feature type="chain" id="PRO_5019832306" description="SLH domain-containing protein" evidence="2">
    <location>
        <begin position="28"/>
        <end position="977"/>
    </location>
</feature>
<organism evidence="4 5">
    <name type="scientific">Ureibacillus endophyticus</name>
    <dbReference type="NCBI Taxonomy" id="1978490"/>
    <lineage>
        <taxon>Bacteria</taxon>
        <taxon>Bacillati</taxon>
        <taxon>Bacillota</taxon>
        <taxon>Bacilli</taxon>
        <taxon>Bacillales</taxon>
        <taxon>Caryophanaceae</taxon>
        <taxon>Ureibacillus</taxon>
    </lineage>
</organism>
<dbReference type="EMBL" id="RBZN01000053">
    <property type="protein sequence ID" value="RKQ13889.1"/>
    <property type="molecule type" value="Genomic_DNA"/>
</dbReference>
<dbReference type="PANTHER" id="PTHR43308">
    <property type="entry name" value="OUTER MEMBRANE PROTEIN ALPHA-RELATED"/>
    <property type="match status" value="1"/>
</dbReference>
<sequence>MTQYKKFVATAATATLVASAIVPVASAAGFTDVENNGHAQAINALADQGIINGYPDGTFKPNKELTRSDVVKLLGKYLVSKGYSIPADAKTKQRFNDVPVNYKDPELVEYAALVKDAGVFQGSNNNLNASNKITRGQMALVVVRALDALNDTDLVSFVAEQDFEREVIDLDSASKEQQGAIDVLDFYDITKTPNYNPKSSTTRGQFASFLYRAINVELEVPEVELEVKDVVVVDAKTLNVTLSDDTTHVVTLEKALEANKETEVTFTIDEKEYSAKVTYVVEAIKVESVKAINLKQVAVTFNNEVDVESAENEANYALTGDLTVADAKADGNTVVLTLAANAEQQASVELTVENVKDANGSVVEKTTKAVKFFDATAPAVSSVEAIGPKTLKVNFSEPLKEAPNFKLNNGTLAIVNTSFTAGDSEAILTLGTNLSEGSHSLEVSGGKDYANFAIEKQSTSFNYVLDVTAPTATVKSATETQVVLEFSEDVVNADNENVEYYHTYKGTNAYKASNVTVDGKEVTLTFENPLPAGDAKIFVSYKNEKGTKIQDATGNVFEAATLNANVVSDVTAPTVSKVVVTDNTKIDVTFSESVLGATDKANYILKDAAGDVVAISSVTNLSGNTYRIATPVLNGGSYTLTVKNVTDASIRENKMADFTTNVTVEDLVAPTIVDTDNVTNGTQVKQIADNKVKIEFSEVMNASSITNKANYKFNEAALGAKDTVEAVDGNKAVVITIDGGLDGDDTVSVGRVQDVAGNYIEQFETVLDIVALSNVDVDKVEVTGKNSIKLTFDEVITNATVNDFEYTLDDTSDTVEWKTPVAISTTVADGKTYITLTVADITDTTAAKIAVRTTDEEATESAKNVYGTALLFSSTEAEDKYAPELTGATFDGIVGDGNDDTVVITFSEDLYVASVQESDFTVEGYTIKGIEVDGETVTLTVKDSTTGTATPKVTLVGEVEDTLRNVAKGPKEVTVAE</sequence>
<dbReference type="InterPro" id="IPR051465">
    <property type="entry name" value="Cell_Envelope_Struct_Comp"/>
</dbReference>